<dbReference type="InterPro" id="IPR050736">
    <property type="entry name" value="Sensor_HK_Regulatory"/>
</dbReference>
<evidence type="ECO:0000313" key="9">
    <source>
        <dbReference type="EMBL" id="QCC52459.1"/>
    </source>
</evidence>
<dbReference type="GeneID" id="39849195"/>
<keyword evidence="6" id="KW-0472">Membrane</keyword>
<dbReference type="RefSeq" id="WP_049992782.1">
    <property type="nucleotide sequence ID" value="NZ_CP031310.1"/>
</dbReference>
<feature type="domain" description="Histidine kinase" evidence="7">
    <location>
        <begin position="358"/>
        <end position="551"/>
    </location>
</feature>
<keyword evidence="3" id="KW-0808">Transferase</keyword>
<name>A0A4D6HEM6_9EURY</name>
<dbReference type="InterPro" id="IPR013656">
    <property type="entry name" value="PAS_4"/>
</dbReference>
<dbReference type="Proteomes" id="UP000296706">
    <property type="component" value="Chromosome"/>
</dbReference>
<feature type="transmembrane region" description="Helical" evidence="6">
    <location>
        <begin position="101"/>
        <end position="124"/>
    </location>
</feature>
<evidence type="ECO:0000256" key="4">
    <source>
        <dbReference type="ARBA" id="ARBA00022777"/>
    </source>
</evidence>
<dbReference type="SMART" id="SM00387">
    <property type="entry name" value="HATPase_c"/>
    <property type="match status" value="1"/>
</dbReference>
<dbReference type="Pfam" id="PF16927">
    <property type="entry name" value="HisKA_7TM"/>
    <property type="match status" value="1"/>
</dbReference>
<dbReference type="InterPro" id="IPR036890">
    <property type="entry name" value="HATPase_C_sf"/>
</dbReference>
<keyword evidence="4 9" id="KW-0418">Kinase</keyword>
<comment type="catalytic activity">
    <reaction evidence="1">
        <text>ATP + protein L-histidine = ADP + protein N-phospho-L-histidine.</text>
        <dbReference type="EC" id="2.7.13.3"/>
    </reaction>
</comment>
<sequence>MAVRFGPYEVLLVVAAIATAVVAVYAWRRRDKPGAPFLALILASNSAWAVVSLVGSLARGEALALLSAKLVYLFVPVTVTGVFLFALTYTGREHWLGPRLYAALAVEPILLNVAVWTNDVHGAFWTVDGVSESSRLGWDITYDVLFHAHIGYSYLLMAAATVWLVQFALGADRLYQRQILGLLASLVPPWIANVLFVVSAVAVDPTPIAFALTGLGLTWSILRARLLDITPIARAAVIQTIADGVIVVDDTGRVVDANATARELFDWPEQIVGASLESALSDEPAVAARIEPLLHDSEERSTELEIEHRFYTIDASPLEDVRGEFIGHALLVHDVTDRKDRELELKRRNEQLDRFAGVVSHDLRNPLHVASSALHLAKETGSEAHFHRVERAHRRMEQLIQDLLMLAREGEEIADRESVSLAEIARTSWDTVSTNGATLEIDGDRTLLADPNRLQQLLENLYRNSVEHTESDVTVRIAATDDGFLVADDGPGIPRSVRESVLEGDYSTEDGGLGIGLMVVDHVASAHGWELTIGDSTEGGACFRFSNVETADTERSVN</sequence>
<organism evidence="9 10">
    <name type="scientific">Halapricum salinum</name>
    <dbReference type="NCBI Taxonomy" id="1457250"/>
    <lineage>
        <taxon>Archaea</taxon>
        <taxon>Methanobacteriati</taxon>
        <taxon>Methanobacteriota</taxon>
        <taxon>Stenosarchaea group</taxon>
        <taxon>Halobacteria</taxon>
        <taxon>Halobacteriales</taxon>
        <taxon>Haloarculaceae</taxon>
        <taxon>Halapricum</taxon>
    </lineage>
</organism>
<dbReference type="KEGG" id="hsn:DV733_15005"/>
<dbReference type="CDD" id="cd00130">
    <property type="entry name" value="PAS"/>
    <property type="match status" value="1"/>
</dbReference>
<dbReference type="SUPFAM" id="SSF55874">
    <property type="entry name" value="ATPase domain of HSP90 chaperone/DNA topoisomerase II/histidine kinase"/>
    <property type="match status" value="1"/>
</dbReference>
<keyword evidence="10" id="KW-1185">Reference proteome</keyword>
<evidence type="ECO:0000256" key="1">
    <source>
        <dbReference type="ARBA" id="ARBA00000085"/>
    </source>
</evidence>
<dbReference type="AlphaFoldDB" id="A0A4D6HEM6"/>
<protein>
    <recommendedName>
        <fullName evidence="2">histidine kinase</fullName>
        <ecNumber evidence="2">2.7.13.3</ecNumber>
    </recommendedName>
</protein>
<evidence type="ECO:0000256" key="2">
    <source>
        <dbReference type="ARBA" id="ARBA00012438"/>
    </source>
</evidence>
<reference evidence="9 10" key="1">
    <citation type="journal article" date="2019" name="Nat. Commun.">
        <title>A new type of DNA phosphorothioation-based antiviral system in archaea.</title>
        <authorList>
            <person name="Xiong L."/>
            <person name="Liu S."/>
            <person name="Chen S."/>
            <person name="Xiao Y."/>
            <person name="Zhu B."/>
            <person name="Gao Y."/>
            <person name="Zhang Y."/>
            <person name="Chen B."/>
            <person name="Luo J."/>
            <person name="Deng Z."/>
            <person name="Chen X."/>
            <person name="Wang L."/>
            <person name="Chen S."/>
        </authorList>
    </citation>
    <scope>NUCLEOTIDE SEQUENCE [LARGE SCALE GENOMIC DNA]</scope>
    <source>
        <strain evidence="9 10">CBA1105</strain>
    </source>
</reference>
<dbReference type="InterPro" id="IPR000014">
    <property type="entry name" value="PAS"/>
</dbReference>
<dbReference type="SMART" id="SM00091">
    <property type="entry name" value="PAS"/>
    <property type="match status" value="1"/>
</dbReference>
<dbReference type="OrthoDB" id="8127at2157"/>
<dbReference type="NCBIfam" id="TIGR00229">
    <property type="entry name" value="sensory_box"/>
    <property type="match status" value="1"/>
</dbReference>
<dbReference type="InterPro" id="IPR031621">
    <property type="entry name" value="HisKA_7TM"/>
</dbReference>
<dbReference type="PROSITE" id="PS50113">
    <property type="entry name" value="PAC"/>
    <property type="match status" value="1"/>
</dbReference>
<dbReference type="Gene3D" id="3.30.450.20">
    <property type="entry name" value="PAS domain"/>
    <property type="match status" value="1"/>
</dbReference>
<feature type="transmembrane region" description="Helical" evidence="6">
    <location>
        <begin position="144"/>
        <end position="167"/>
    </location>
</feature>
<evidence type="ECO:0000259" key="7">
    <source>
        <dbReference type="PROSITE" id="PS50109"/>
    </source>
</evidence>
<dbReference type="InterPro" id="IPR036097">
    <property type="entry name" value="HisK_dim/P_sf"/>
</dbReference>
<evidence type="ECO:0000256" key="5">
    <source>
        <dbReference type="ARBA" id="ARBA00023012"/>
    </source>
</evidence>
<dbReference type="PROSITE" id="PS50109">
    <property type="entry name" value="HIS_KIN"/>
    <property type="match status" value="1"/>
</dbReference>
<evidence type="ECO:0000256" key="3">
    <source>
        <dbReference type="ARBA" id="ARBA00022679"/>
    </source>
</evidence>
<feature type="transmembrane region" description="Helical" evidence="6">
    <location>
        <begin position="6"/>
        <end position="25"/>
    </location>
</feature>
<dbReference type="SMART" id="SM00388">
    <property type="entry name" value="HisKA"/>
    <property type="match status" value="1"/>
</dbReference>
<feature type="transmembrane region" description="Helical" evidence="6">
    <location>
        <begin position="179"/>
        <end position="202"/>
    </location>
</feature>
<dbReference type="InterPro" id="IPR005467">
    <property type="entry name" value="His_kinase_dom"/>
</dbReference>
<dbReference type="PANTHER" id="PTHR43711">
    <property type="entry name" value="TWO-COMPONENT HISTIDINE KINASE"/>
    <property type="match status" value="1"/>
</dbReference>
<dbReference type="InterPro" id="IPR003661">
    <property type="entry name" value="HisK_dim/P_dom"/>
</dbReference>
<dbReference type="EC" id="2.7.13.3" evidence="2"/>
<dbReference type="InterPro" id="IPR003594">
    <property type="entry name" value="HATPase_dom"/>
</dbReference>
<dbReference type="PANTHER" id="PTHR43711:SF1">
    <property type="entry name" value="HISTIDINE KINASE 1"/>
    <property type="match status" value="1"/>
</dbReference>
<evidence type="ECO:0000259" key="8">
    <source>
        <dbReference type="PROSITE" id="PS50113"/>
    </source>
</evidence>
<dbReference type="SUPFAM" id="SSF47384">
    <property type="entry name" value="Homodimeric domain of signal transducing histidine kinase"/>
    <property type="match status" value="1"/>
</dbReference>
<dbReference type="SUPFAM" id="SSF55785">
    <property type="entry name" value="PYP-like sensor domain (PAS domain)"/>
    <property type="match status" value="1"/>
</dbReference>
<feature type="domain" description="PAC" evidence="8">
    <location>
        <begin position="295"/>
        <end position="347"/>
    </location>
</feature>
<feature type="transmembrane region" description="Helical" evidence="6">
    <location>
        <begin position="70"/>
        <end position="89"/>
    </location>
</feature>
<keyword evidence="5" id="KW-0902">Two-component regulatory system</keyword>
<dbReference type="InterPro" id="IPR000700">
    <property type="entry name" value="PAS-assoc_C"/>
</dbReference>
<feature type="transmembrane region" description="Helical" evidence="6">
    <location>
        <begin position="37"/>
        <end position="58"/>
    </location>
</feature>
<dbReference type="InterPro" id="IPR035965">
    <property type="entry name" value="PAS-like_dom_sf"/>
</dbReference>
<dbReference type="STRING" id="1457250.GCA_000755225_01874"/>
<dbReference type="Pfam" id="PF08448">
    <property type="entry name" value="PAS_4"/>
    <property type="match status" value="1"/>
</dbReference>
<accession>A0A4D6HEM6</accession>
<keyword evidence="6" id="KW-0812">Transmembrane</keyword>
<dbReference type="GO" id="GO:0000155">
    <property type="term" value="F:phosphorelay sensor kinase activity"/>
    <property type="evidence" value="ECO:0007669"/>
    <property type="project" value="InterPro"/>
</dbReference>
<dbReference type="Pfam" id="PF02518">
    <property type="entry name" value="HATPase_c"/>
    <property type="match status" value="1"/>
</dbReference>
<keyword evidence="6" id="KW-1133">Transmembrane helix</keyword>
<dbReference type="Pfam" id="PF00512">
    <property type="entry name" value="HisKA"/>
    <property type="match status" value="1"/>
</dbReference>
<gene>
    <name evidence="9" type="ORF">DV733_15005</name>
</gene>
<evidence type="ECO:0000313" key="10">
    <source>
        <dbReference type="Proteomes" id="UP000296706"/>
    </source>
</evidence>
<dbReference type="Gene3D" id="3.30.565.10">
    <property type="entry name" value="Histidine kinase-like ATPase, C-terminal domain"/>
    <property type="match status" value="1"/>
</dbReference>
<proteinExistence type="predicted"/>
<dbReference type="EMBL" id="CP031310">
    <property type="protein sequence ID" value="QCC52459.1"/>
    <property type="molecule type" value="Genomic_DNA"/>
</dbReference>
<evidence type="ECO:0000256" key="6">
    <source>
        <dbReference type="SAM" id="Phobius"/>
    </source>
</evidence>
<dbReference type="CDD" id="cd00075">
    <property type="entry name" value="HATPase"/>
    <property type="match status" value="1"/>
</dbReference>
<dbReference type="CDD" id="cd00082">
    <property type="entry name" value="HisKA"/>
    <property type="match status" value="1"/>
</dbReference>
<dbReference type="Gene3D" id="1.10.287.130">
    <property type="match status" value="1"/>
</dbReference>